<dbReference type="AlphaFoldDB" id="A0AAD9G2P0"/>
<reference evidence="1" key="1">
    <citation type="submission" date="2023-08" db="EMBL/GenBank/DDBJ databases">
        <title>Reference Genome Resource for the Citrus Pathogen Phytophthora citrophthora.</title>
        <authorList>
            <person name="Moller H."/>
            <person name="Coetzee B."/>
            <person name="Rose L.J."/>
            <person name="Van Niekerk J.M."/>
        </authorList>
    </citation>
    <scope>NUCLEOTIDE SEQUENCE</scope>
    <source>
        <strain evidence="1">STE-U-9442</strain>
    </source>
</reference>
<sequence length="72" mass="7818">MALDAINVREAKLVDYAFTPKAVYVAIVVDVHLVPGFVSLPPAALGSLYGGKMEMRILLDLSVFTPLELRCV</sequence>
<dbReference type="EMBL" id="JASMQC010000037">
    <property type="protein sequence ID" value="KAK1930872.1"/>
    <property type="molecule type" value="Genomic_DNA"/>
</dbReference>
<protein>
    <submittedName>
        <fullName evidence="1">Uncharacterized protein</fullName>
    </submittedName>
</protein>
<organism evidence="1 2">
    <name type="scientific">Phytophthora citrophthora</name>
    <dbReference type="NCBI Taxonomy" id="4793"/>
    <lineage>
        <taxon>Eukaryota</taxon>
        <taxon>Sar</taxon>
        <taxon>Stramenopiles</taxon>
        <taxon>Oomycota</taxon>
        <taxon>Peronosporomycetes</taxon>
        <taxon>Peronosporales</taxon>
        <taxon>Peronosporaceae</taxon>
        <taxon>Phytophthora</taxon>
    </lineage>
</organism>
<dbReference type="Proteomes" id="UP001259832">
    <property type="component" value="Unassembled WGS sequence"/>
</dbReference>
<evidence type="ECO:0000313" key="2">
    <source>
        <dbReference type="Proteomes" id="UP001259832"/>
    </source>
</evidence>
<gene>
    <name evidence="1" type="ORF">P3T76_013829</name>
</gene>
<name>A0AAD9G2P0_9STRA</name>
<accession>A0AAD9G2P0</accession>
<proteinExistence type="predicted"/>
<evidence type="ECO:0000313" key="1">
    <source>
        <dbReference type="EMBL" id="KAK1930872.1"/>
    </source>
</evidence>
<comment type="caution">
    <text evidence="1">The sequence shown here is derived from an EMBL/GenBank/DDBJ whole genome shotgun (WGS) entry which is preliminary data.</text>
</comment>
<keyword evidence="2" id="KW-1185">Reference proteome</keyword>